<evidence type="ECO:0000313" key="2">
    <source>
        <dbReference type="Proteomes" id="UP000423065"/>
    </source>
</evidence>
<sequence>MRLSEAKGFNLSSTQDEWYMHVVEEQDPIELEDGAMIPCRRTMVFGPFTKEEMKSSARLAVSDHLTHVEGVHWERTKVHTTIGPAPETMVSVRETMARYRDRHRHDHDGMY</sequence>
<gene>
    <name evidence="1" type="primary">111</name>
    <name evidence="1" type="ORF">SEA_STORMAGEDDON_111</name>
</gene>
<proteinExistence type="predicted"/>
<name>A0A649VRU1_9CAUD</name>
<dbReference type="RefSeq" id="YP_010059586.1">
    <property type="nucleotide sequence ID" value="NC_054726.1"/>
</dbReference>
<accession>A0A649VRU1</accession>
<protein>
    <submittedName>
        <fullName evidence="1">Uncharacterized protein</fullName>
    </submittedName>
</protein>
<keyword evidence="2" id="KW-1185">Reference proteome</keyword>
<evidence type="ECO:0000313" key="1">
    <source>
        <dbReference type="EMBL" id="QGJ94971.1"/>
    </source>
</evidence>
<dbReference type="EMBL" id="MN586040">
    <property type="protein sequence ID" value="QGJ94971.1"/>
    <property type="molecule type" value="Genomic_DNA"/>
</dbReference>
<dbReference type="GeneID" id="64766818"/>
<dbReference type="KEGG" id="vg:64766818"/>
<dbReference type="Proteomes" id="UP000423065">
    <property type="component" value="Segment"/>
</dbReference>
<organism evidence="1 2">
    <name type="scientific">Gordonia phage Stormageddon</name>
    <dbReference type="NCBI Taxonomy" id="2656541"/>
    <lineage>
        <taxon>Viruses</taxon>
        <taxon>Duplodnaviria</taxon>
        <taxon>Heunggongvirae</taxon>
        <taxon>Uroviricota</taxon>
        <taxon>Caudoviricetes</taxon>
        <taxon>Stormageddonvirus</taxon>
        <taxon>Stormageddonvirus Stormageddon</taxon>
    </lineage>
</organism>
<reference evidence="1 2" key="1">
    <citation type="submission" date="2019-10" db="EMBL/GenBank/DDBJ databases">
        <authorList>
            <person name="Garlena R.A."/>
            <person name="Russell D.A."/>
            <person name="Pope W.H."/>
            <person name="Jacobs-Sera D."/>
            <person name="Hatfull G.F."/>
        </authorList>
    </citation>
    <scope>NUCLEOTIDE SEQUENCE [LARGE SCALE GENOMIC DNA]</scope>
</reference>